<comment type="caution">
    <text evidence="4">The sequence shown here is derived from an EMBL/GenBank/DDBJ whole genome shotgun (WGS) entry which is preliminary data.</text>
</comment>
<dbReference type="SUPFAM" id="SSF54909">
    <property type="entry name" value="Dimeric alpha+beta barrel"/>
    <property type="match status" value="1"/>
</dbReference>
<dbReference type="Gene3D" id="3.30.70.1060">
    <property type="entry name" value="Dimeric alpha+beta barrel"/>
    <property type="match status" value="1"/>
</dbReference>
<sequence>MKNYIIIFREPDGRRPDGRRPDGRQDSHTEAEITAHRENWSKWFAEWGAKGKLAGGSGLTLNGRIIKNGQTNEGIHYVGTEIVGGFLLLKAEDLDEATAIAASCPIYEFDGYAEVREMQQ</sequence>
<dbReference type="Pfam" id="PF03795">
    <property type="entry name" value="YCII"/>
    <property type="match status" value="1"/>
</dbReference>
<reference evidence="4 5" key="1">
    <citation type="submission" date="2023-07" db="EMBL/GenBank/DDBJ databases">
        <title>Sorghum-associated microbial communities from plants grown in Nebraska, USA.</title>
        <authorList>
            <person name="Schachtman D."/>
        </authorList>
    </citation>
    <scope>NUCLEOTIDE SEQUENCE [LARGE SCALE GENOMIC DNA]</scope>
    <source>
        <strain evidence="4 5">BE57</strain>
    </source>
</reference>
<dbReference type="RefSeq" id="WP_309982842.1">
    <property type="nucleotide sequence ID" value="NZ_JAVDTI010000002.1"/>
</dbReference>
<name>A0ABU1QVX0_9BACT</name>
<feature type="domain" description="YCII-related" evidence="3">
    <location>
        <begin position="31"/>
        <end position="116"/>
    </location>
</feature>
<dbReference type="InterPro" id="IPR011008">
    <property type="entry name" value="Dimeric_a/b-barrel"/>
</dbReference>
<gene>
    <name evidence="4" type="ORF">J2W84_002284</name>
</gene>
<dbReference type="InterPro" id="IPR005545">
    <property type="entry name" value="YCII"/>
</dbReference>
<organism evidence="4 5">
    <name type="scientific">Dyadobacter fermentans</name>
    <dbReference type="NCBI Taxonomy" id="94254"/>
    <lineage>
        <taxon>Bacteria</taxon>
        <taxon>Pseudomonadati</taxon>
        <taxon>Bacteroidota</taxon>
        <taxon>Cytophagia</taxon>
        <taxon>Cytophagales</taxon>
        <taxon>Spirosomataceae</taxon>
        <taxon>Dyadobacter</taxon>
    </lineage>
</organism>
<feature type="region of interest" description="Disordered" evidence="2">
    <location>
        <begin position="11"/>
        <end position="32"/>
    </location>
</feature>
<keyword evidence="5" id="KW-1185">Reference proteome</keyword>
<evidence type="ECO:0000256" key="1">
    <source>
        <dbReference type="ARBA" id="ARBA00007689"/>
    </source>
</evidence>
<evidence type="ECO:0000259" key="3">
    <source>
        <dbReference type="Pfam" id="PF03795"/>
    </source>
</evidence>
<evidence type="ECO:0000313" key="5">
    <source>
        <dbReference type="Proteomes" id="UP001264980"/>
    </source>
</evidence>
<evidence type="ECO:0000256" key="2">
    <source>
        <dbReference type="SAM" id="MobiDB-lite"/>
    </source>
</evidence>
<protein>
    <recommendedName>
        <fullName evidence="3">YCII-related domain-containing protein</fullName>
    </recommendedName>
</protein>
<comment type="similarity">
    <text evidence="1">Belongs to the YciI family.</text>
</comment>
<evidence type="ECO:0000313" key="4">
    <source>
        <dbReference type="EMBL" id="MDR6805238.1"/>
    </source>
</evidence>
<accession>A0ABU1QVX0</accession>
<proteinExistence type="inferred from homology"/>
<dbReference type="Proteomes" id="UP001264980">
    <property type="component" value="Unassembled WGS sequence"/>
</dbReference>
<dbReference type="EMBL" id="JAVDTI010000002">
    <property type="protein sequence ID" value="MDR6805238.1"/>
    <property type="molecule type" value="Genomic_DNA"/>
</dbReference>